<keyword evidence="4" id="KW-0175">Coiled coil</keyword>
<evidence type="ECO:0000256" key="3">
    <source>
        <dbReference type="ARBA" id="ARBA00022777"/>
    </source>
</evidence>
<feature type="region of interest" description="Disordered" evidence="5">
    <location>
        <begin position="377"/>
        <end position="398"/>
    </location>
</feature>
<evidence type="ECO:0000313" key="6">
    <source>
        <dbReference type="EMBL" id="RNA14893.1"/>
    </source>
</evidence>
<dbReference type="InterPro" id="IPR027417">
    <property type="entry name" value="P-loop_NTPase"/>
</dbReference>
<dbReference type="PANTHER" id="PTHR23359">
    <property type="entry name" value="NUCLEOTIDE KINASE"/>
    <property type="match status" value="1"/>
</dbReference>
<name>A0A3M7QUE5_BRAPC</name>
<reference evidence="6 7" key="1">
    <citation type="journal article" date="2018" name="Sci. Rep.">
        <title>Genomic signatures of local adaptation to the degree of environmental predictability in rotifers.</title>
        <authorList>
            <person name="Franch-Gras L."/>
            <person name="Hahn C."/>
            <person name="Garcia-Roger E.M."/>
            <person name="Carmona M.J."/>
            <person name="Serra M."/>
            <person name="Gomez A."/>
        </authorList>
    </citation>
    <scope>NUCLEOTIDE SEQUENCE [LARGE SCALE GENOMIC DNA]</scope>
    <source>
        <strain evidence="6">HYR1</strain>
    </source>
</reference>
<dbReference type="CDD" id="cd01428">
    <property type="entry name" value="ADK"/>
    <property type="match status" value="1"/>
</dbReference>
<dbReference type="GO" id="GO:0006139">
    <property type="term" value="P:nucleobase-containing compound metabolic process"/>
    <property type="evidence" value="ECO:0007669"/>
    <property type="project" value="InterPro"/>
</dbReference>
<feature type="coiled-coil region" evidence="4">
    <location>
        <begin position="509"/>
        <end position="562"/>
    </location>
</feature>
<dbReference type="SUPFAM" id="SSF52540">
    <property type="entry name" value="P-loop containing nucleoside triphosphate hydrolases"/>
    <property type="match status" value="1"/>
</dbReference>
<dbReference type="InterPro" id="IPR000850">
    <property type="entry name" value="Adenylat/UMP-CMP_kin"/>
</dbReference>
<sequence>MSKLYHSSQNSKIINKKRKSTVKRLFGKTKLAQTIYHLNSLSRLQTILVSEFYQKVYLGWMSLTHLCYKLFLSIDFSNIKIDAELKKVHSIEMEIKEEDENAEKESEEDPKLLEKIVEEDELRDRKKLDEKKSSIKSSEPGYPLKGPETQEFLNKLKPILDTIKGIQNSVSTITGSDPSFIDINKKSSEPEKSIEDLAAESANIVEKIFQFRAIDFDGIDEEEPEENDEEEEEKEEEEEEEFEDVEEEGDENIFDPSLREKKISFGETSHYCPVALYSKYTLVPGNPEIQCKYRERFYRFSSEDAKKEFMDNPLKYLPNSRRKLKMPPPRILVLGPRGSGKSTQARFLAEKLNLFHVKFRDYLQELIIGKTKKKIDYEREEDKEEEDQPDDDEDDEEEKKFQYHNICVLKEEKNSEPLPELTEREETIKAYLEKDEVLPTEIMDEILPQLWNEEPYRSRGFVLEGFPNNDSQAHYLMDKGFFPDAVIILRVEDEDVVKRLLPERLESWRAKMNAKKERKMQKAKRKKEKLLLQMKQRREEEIAKYEENRQKKEEEDDFVNRLVPLSIARLTLYLFIKKAAENGEEYEDDEEFDVDALIQDEFADQLQEEEDVEEAQEDEVKENMINDIKARFDNELSYLDLVKNSETTIYDFGN</sequence>
<dbReference type="GO" id="GO:0019205">
    <property type="term" value="F:nucleobase-containing compound kinase activity"/>
    <property type="evidence" value="ECO:0007669"/>
    <property type="project" value="InterPro"/>
</dbReference>
<dbReference type="Gene3D" id="3.40.50.300">
    <property type="entry name" value="P-loop containing nucleotide triphosphate hydrolases"/>
    <property type="match status" value="1"/>
</dbReference>
<evidence type="ECO:0000256" key="2">
    <source>
        <dbReference type="ARBA" id="ARBA00022741"/>
    </source>
</evidence>
<dbReference type="Pfam" id="PF12018">
    <property type="entry name" value="FAP206"/>
    <property type="match status" value="1"/>
</dbReference>
<protein>
    <submittedName>
        <fullName evidence="6">Adenylate kinase 9</fullName>
    </submittedName>
</protein>
<dbReference type="EMBL" id="REGN01005094">
    <property type="protein sequence ID" value="RNA14893.1"/>
    <property type="molecule type" value="Genomic_DNA"/>
</dbReference>
<dbReference type="InterPro" id="IPR021897">
    <property type="entry name" value="FAP206"/>
</dbReference>
<dbReference type="AlphaFoldDB" id="A0A3M7QUE5"/>
<comment type="caution">
    <text evidence="6">The sequence shown here is derived from an EMBL/GenBank/DDBJ whole genome shotgun (WGS) entry which is preliminary data.</text>
</comment>
<keyword evidence="3 6" id="KW-0418">Kinase</keyword>
<dbReference type="GO" id="GO:0005524">
    <property type="term" value="F:ATP binding"/>
    <property type="evidence" value="ECO:0007669"/>
    <property type="project" value="InterPro"/>
</dbReference>
<keyword evidence="7" id="KW-1185">Reference proteome</keyword>
<accession>A0A3M7QUE5</accession>
<evidence type="ECO:0000256" key="5">
    <source>
        <dbReference type="SAM" id="MobiDB-lite"/>
    </source>
</evidence>
<evidence type="ECO:0000313" key="7">
    <source>
        <dbReference type="Proteomes" id="UP000276133"/>
    </source>
</evidence>
<evidence type="ECO:0000256" key="4">
    <source>
        <dbReference type="SAM" id="Coils"/>
    </source>
</evidence>
<keyword evidence="1" id="KW-0808">Transferase</keyword>
<proteinExistence type="predicted"/>
<feature type="region of interest" description="Disordered" evidence="5">
    <location>
        <begin position="127"/>
        <end position="148"/>
    </location>
</feature>
<dbReference type="Pfam" id="PF00406">
    <property type="entry name" value="ADK"/>
    <property type="match status" value="1"/>
</dbReference>
<feature type="compositionally biased region" description="Acidic residues" evidence="5">
    <location>
        <begin position="378"/>
        <end position="397"/>
    </location>
</feature>
<feature type="region of interest" description="Disordered" evidence="5">
    <location>
        <begin position="216"/>
        <end position="257"/>
    </location>
</feature>
<feature type="compositionally biased region" description="Acidic residues" evidence="5">
    <location>
        <begin position="217"/>
        <end position="253"/>
    </location>
</feature>
<dbReference type="OrthoDB" id="439792at2759"/>
<evidence type="ECO:0000256" key="1">
    <source>
        <dbReference type="ARBA" id="ARBA00022679"/>
    </source>
</evidence>
<dbReference type="STRING" id="10195.A0A3M7QUE5"/>
<keyword evidence="2" id="KW-0547">Nucleotide-binding</keyword>
<gene>
    <name evidence="6" type="ORF">BpHYR1_017784</name>
</gene>
<dbReference type="Proteomes" id="UP000276133">
    <property type="component" value="Unassembled WGS sequence"/>
</dbReference>
<organism evidence="6 7">
    <name type="scientific">Brachionus plicatilis</name>
    <name type="common">Marine rotifer</name>
    <name type="synonym">Brachionus muelleri</name>
    <dbReference type="NCBI Taxonomy" id="10195"/>
    <lineage>
        <taxon>Eukaryota</taxon>
        <taxon>Metazoa</taxon>
        <taxon>Spiralia</taxon>
        <taxon>Gnathifera</taxon>
        <taxon>Rotifera</taxon>
        <taxon>Eurotatoria</taxon>
        <taxon>Monogononta</taxon>
        <taxon>Pseudotrocha</taxon>
        <taxon>Ploima</taxon>
        <taxon>Brachionidae</taxon>
        <taxon>Brachionus</taxon>
    </lineage>
</organism>